<dbReference type="AlphaFoldDB" id="A0A2H0V4I9"/>
<protein>
    <submittedName>
        <fullName evidence="2">Uncharacterized protein</fullName>
    </submittedName>
</protein>
<keyword evidence="1" id="KW-0812">Transmembrane</keyword>
<keyword evidence="1" id="KW-1133">Transmembrane helix</keyword>
<evidence type="ECO:0000256" key="1">
    <source>
        <dbReference type="SAM" id="Phobius"/>
    </source>
</evidence>
<evidence type="ECO:0000313" key="2">
    <source>
        <dbReference type="EMBL" id="PIR93978.1"/>
    </source>
</evidence>
<dbReference type="EMBL" id="PFAP01000026">
    <property type="protein sequence ID" value="PIR93978.1"/>
    <property type="molecule type" value="Genomic_DNA"/>
</dbReference>
<accession>A0A2H0V4I9</accession>
<feature type="transmembrane region" description="Helical" evidence="1">
    <location>
        <begin position="9"/>
        <end position="27"/>
    </location>
</feature>
<proteinExistence type="predicted"/>
<organism evidence="2 3">
    <name type="scientific">Candidatus Falkowbacteria bacterium CG10_big_fil_rev_8_21_14_0_10_39_11</name>
    <dbReference type="NCBI Taxonomy" id="1974565"/>
    <lineage>
        <taxon>Bacteria</taxon>
        <taxon>Candidatus Falkowiibacteriota</taxon>
    </lineage>
</organism>
<keyword evidence="1" id="KW-0472">Membrane</keyword>
<comment type="caution">
    <text evidence="2">The sequence shown here is derived from an EMBL/GenBank/DDBJ whole genome shotgun (WGS) entry which is preliminary data.</text>
</comment>
<name>A0A2H0V4I9_9BACT</name>
<dbReference type="Proteomes" id="UP000229901">
    <property type="component" value="Unassembled WGS sequence"/>
</dbReference>
<reference evidence="3" key="1">
    <citation type="submission" date="2017-09" db="EMBL/GenBank/DDBJ databases">
        <title>Depth-based differentiation of microbial function through sediment-hosted aquifers and enrichment of novel symbionts in the deep terrestrial subsurface.</title>
        <authorList>
            <person name="Probst A.J."/>
            <person name="Ladd B."/>
            <person name="Jarett J.K."/>
            <person name="Geller-Mcgrath D.E."/>
            <person name="Sieber C.M.K."/>
            <person name="Emerson J.B."/>
            <person name="Anantharaman K."/>
            <person name="Thomas B.C."/>
            <person name="Malmstrom R."/>
            <person name="Stieglmeier M."/>
            <person name="Klingl A."/>
            <person name="Woyke T."/>
            <person name="Ryan C.M."/>
            <person name="Banfield J.F."/>
        </authorList>
    </citation>
    <scope>NUCLEOTIDE SEQUENCE [LARGE SCALE GENOMIC DNA]</scope>
</reference>
<gene>
    <name evidence="2" type="ORF">COT97_03700</name>
</gene>
<sequence length="171" mass="19491">MKTKQKNNLINYGFIVALIAIIAFLIFSNLKTYRSVQLVEGEMQKYGQILVQAREKALVGEHFNDSEVVPYAYGVYLNNDEQSLVLCGDVNGDFDCVLSEFLQVESLSTAIIINEFHTLNFLKFQSVDGVCIDDECDLTGEYLVAEFQFEENSNIISQMFYYADANRFTIK</sequence>
<evidence type="ECO:0000313" key="3">
    <source>
        <dbReference type="Proteomes" id="UP000229901"/>
    </source>
</evidence>